<name>A0AAV1ZJD2_9ARAC</name>
<dbReference type="GO" id="GO:0072686">
    <property type="term" value="C:mitotic spindle"/>
    <property type="evidence" value="ECO:0007669"/>
    <property type="project" value="TreeGrafter"/>
</dbReference>
<evidence type="ECO:0000259" key="12">
    <source>
        <dbReference type="PROSITE" id="PS50067"/>
    </source>
</evidence>
<keyword evidence="7 9" id="KW-0505">Motor protein</keyword>
<dbReference type="GO" id="GO:0090307">
    <property type="term" value="P:mitotic spindle assembly"/>
    <property type="evidence" value="ECO:0007669"/>
    <property type="project" value="TreeGrafter"/>
</dbReference>
<dbReference type="SUPFAM" id="SSF90257">
    <property type="entry name" value="Myosin rod fragments"/>
    <property type="match status" value="1"/>
</dbReference>
<feature type="coiled-coil region" evidence="10">
    <location>
        <begin position="600"/>
        <end position="634"/>
    </location>
</feature>
<comment type="caution">
    <text evidence="13">The sequence shown here is derived from an EMBL/GenBank/DDBJ whole genome shotgun (WGS) entry which is preliminary data.</text>
</comment>
<dbReference type="GO" id="GO:0005524">
    <property type="term" value="F:ATP binding"/>
    <property type="evidence" value="ECO:0007669"/>
    <property type="project" value="UniProtKB-UniRule"/>
</dbReference>
<evidence type="ECO:0000256" key="1">
    <source>
        <dbReference type="ARBA" id="ARBA00004186"/>
    </source>
</evidence>
<proteinExistence type="inferred from homology"/>
<feature type="compositionally biased region" description="Basic and acidic residues" evidence="11">
    <location>
        <begin position="1683"/>
        <end position="1715"/>
    </location>
</feature>
<dbReference type="InterPro" id="IPR027417">
    <property type="entry name" value="P-loop_NTPase"/>
</dbReference>
<dbReference type="SMART" id="SM00129">
    <property type="entry name" value="KISc"/>
    <property type="match status" value="1"/>
</dbReference>
<keyword evidence="14" id="KW-1185">Reference proteome</keyword>
<dbReference type="EMBL" id="CAXIEN010000055">
    <property type="protein sequence ID" value="CAL1271645.1"/>
    <property type="molecule type" value="Genomic_DNA"/>
</dbReference>
<evidence type="ECO:0000313" key="14">
    <source>
        <dbReference type="Proteomes" id="UP001497382"/>
    </source>
</evidence>
<keyword evidence="5 9" id="KW-0067">ATP-binding</keyword>
<evidence type="ECO:0000256" key="11">
    <source>
        <dbReference type="SAM" id="MobiDB-lite"/>
    </source>
</evidence>
<dbReference type="Gene3D" id="3.40.850.10">
    <property type="entry name" value="Kinesin motor domain"/>
    <property type="match status" value="1"/>
</dbReference>
<feature type="domain" description="Kinesin motor" evidence="12">
    <location>
        <begin position="38"/>
        <end position="483"/>
    </location>
</feature>
<feature type="coiled-coil region" evidence="10">
    <location>
        <begin position="691"/>
        <end position="1166"/>
    </location>
</feature>
<feature type="compositionally biased region" description="Basic and acidic residues" evidence="11">
    <location>
        <begin position="1632"/>
        <end position="1651"/>
    </location>
</feature>
<reference evidence="13 14" key="1">
    <citation type="submission" date="2024-04" db="EMBL/GenBank/DDBJ databases">
        <authorList>
            <person name="Rising A."/>
            <person name="Reimegard J."/>
            <person name="Sonavane S."/>
            <person name="Akerstrom W."/>
            <person name="Nylinder S."/>
            <person name="Hedman E."/>
            <person name="Kallberg Y."/>
        </authorList>
    </citation>
    <scope>NUCLEOTIDE SEQUENCE [LARGE SCALE GENOMIC DNA]</scope>
</reference>
<feature type="compositionally biased region" description="Basic and acidic residues" evidence="11">
    <location>
        <begin position="1742"/>
        <end position="1752"/>
    </location>
</feature>
<feature type="binding site" evidence="9">
    <location>
        <begin position="132"/>
        <end position="139"/>
    </location>
    <ligand>
        <name>ATP</name>
        <dbReference type="ChEBI" id="CHEBI:30616"/>
    </ligand>
</feature>
<evidence type="ECO:0000256" key="10">
    <source>
        <dbReference type="SAM" id="Coils"/>
    </source>
</evidence>
<dbReference type="SUPFAM" id="SSF52540">
    <property type="entry name" value="P-loop containing nucleoside triphosphate hydrolases"/>
    <property type="match status" value="1"/>
</dbReference>
<evidence type="ECO:0000256" key="9">
    <source>
        <dbReference type="PROSITE-ProRule" id="PRU00283"/>
    </source>
</evidence>
<dbReference type="Pfam" id="PF00225">
    <property type="entry name" value="Kinesin"/>
    <property type="match status" value="1"/>
</dbReference>
<keyword evidence="6 10" id="KW-0175">Coiled coil</keyword>
<dbReference type="PANTHER" id="PTHR47970:SF29">
    <property type="entry name" value="KINESIN FAMILY MEMBER 20B"/>
    <property type="match status" value="1"/>
</dbReference>
<protein>
    <recommendedName>
        <fullName evidence="12">Kinesin motor domain-containing protein</fullName>
    </recommendedName>
</protein>
<dbReference type="PANTHER" id="PTHR47970">
    <property type="entry name" value="KINESIN-LIKE PROTEIN KIF11"/>
    <property type="match status" value="1"/>
</dbReference>
<dbReference type="PROSITE" id="PS50067">
    <property type="entry name" value="KINESIN_MOTOR_2"/>
    <property type="match status" value="1"/>
</dbReference>
<dbReference type="GO" id="GO:0008017">
    <property type="term" value="F:microtubule binding"/>
    <property type="evidence" value="ECO:0007669"/>
    <property type="project" value="InterPro"/>
</dbReference>
<gene>
    <name evidence="13" type="ORF">LARSCL_LOCUS5929</name>
</gene>
<evidence type="ECO:0000256" key="3">
    <source>
        <dbReference type="ARBA" id="ARBA00022553"/>
    </source>
</evidence>
<feature type="compositionally biased region" description="Polar residues" evidence="11">
    <location>
        <begin position="1727"/>
        <end position="1737"/>
    </location>
</feature>
<feature type="coiled-coil region" evidence="10">
    <location>
        <begin position="1191"/>
        <end position="1431"/>
    </location>
</feature>
<dbReference type="InterPro" id="IPR047149">
    <property type="entry name" value="KIF11-like"/>
</dbReference>
<keyword evidence="8" id="KW-0206">Cytoskeleton</keyword>
<evidence type="ECO:0000256" key="7">
    <source>
        <dbReference type="ARBA" id="ARBA00023175"/>
    </source>
</evidence>
<accession>A0AAV1ZJD2</accession>
<dbReference type="InterPro" id="IPR036961">
    <property type="entry name" value="Kinesin_motor_dom_sf"/>
</dbReference>
<dbReference type="GO" id="GO:0005876">
    <property type="term" value="C:spindle microtubule"/>
    <property type="evidence" value="ECO:0007669"/>
    <property type="project" value="TreeGrafter"/>
</dbReference>
<evidence type="ECO:0000256" key="8">
    <source>
        <dbReference type="ARBA" id="ARBA00023212"/>
    </source>
</evidence>
<comment type="subcellular location">
    <subcellularLocation>
        <location evidence="1">Cytoplasm</location>
        <location evidence="1">Cytoskeleton</location>
        <location evidence="1">Spindle</location>
    </subcellularLocation>
</comment>
<dbReference type="Proteomes" id="UP001497382">
    <property type="component" value="Unassembled WGS sequence"/>
</dbReference>
<dbReference type="GO" id="GO:0008574">
    <property type="term" value="F:plus-end-directed microtubule motor activity"/>
    <property type="evidence" value="ECO:0007669"/>
    <property type="project" value="TreeGrafter"/>
</dbReference>
<feature type="compositionally biased region" description="Basic and acidic residues" evidence="11">
    <location>
        <begin position="1660"/>
        <end position="1669"/>
    </location>
</feature>
<feature type="region of interest" description="Disordered" evidence="11">
    <location>
        <begin position="1630"/>
        <end position="1805"/>
    </location>
</feature>
<dbReference type="GO" id="GO:0005634">
    <property type="term" value="C:nucleus"/>
    <property type="evidence" value="ECO:0007669"/>
    <property type="project" value="TreeGrafter"/>
</dbReference>
<evidence type="ECO:0000256" key="4">
    <source>
        <dbReference type="ARBA" id="ARBA00022741"/>
    </source>
</evidence>
<evidence type="ECO:0000256" key="2">
    <source>
        <dbReference type="ARBA" id="ARBA00022490"/>
    </source>
</evidence>
<dbReference type="InterPro" id="IPR001752">
    <property type="entry name" value="Kinesin_motor_dom"/>
</dbReference>
<comment type="similarity">
    <text evidence="9">Belongs to the TRAFAC class myosin-kinesin ATPase superfamily. Kinesin family.</text>
</comment>
<keyword evidence="2" id="KW-0963">Cytoplasm</keyword>
<evidence type="ECO:0000256" key="6">
    <source>
        <dbReference type="ARBA" id="ARBA00023054"/>
    </source>
</evidence>
<dbReference type="GO" id="GO:0007018">
    <property type="term" value="P:microtubule-based movement"/>
    <property type="evidence" value="ECO:0007669"/>
    <property type="project" value="InterPro"/>
</dbReference>
<feature type="coiled-coil region" evidence="10">
    <location>
        <begin position="537"/>
        <end position="564"/>
    </location>
</feature>
<sequence length="1859" mass="213340">MSFSPLDNQEDGSPIANPPRVTMCLDKEFEDDPPKSENMKVYARVRPMLQREEDEGYRECIAAIDEETIRAVVPANSVKFKNSGLNPQDVYDFKYTQAFGPDVGQFLFFENTIMDAMLGYIEGQNSLIFNYGITNSGKTYTLQGNEANPGIIPLAMHLFFGCIEKQLMDEICVKPEKFCDIVVLNDRERVQELRLKEELLRLVDNDSFNKTSASDTSVVSNASKSFSQILCECFRDDFKYQTETTLPPEEMIAAQSAAYMRELGKKSVDEQPGKCNIWVSFIEIYNEYIYDLLQPNITQRQKLSLAEDQNGDVYIKGAREICVSNSTEAIKLMYVGRKNLRIASTKLNYQSSRSHCIFTVKIARVFDDETHGTSGRVNRISFCDLAGSERANKSQTSGMRLKEAGYINTSLMVLGRCLDQLRRNQTAKDKKMIPFRESKLTRLFSNHFLGKGKAVMIANASPCEYTFDETLNVLRFSALAKDLTISDSYISTAQNSIMDICNQWHKSKNRVSDVSANESYDLDSSYTEEIEKRDEMIEKLVDVAESLRQNLEQEKKEKVELEFKIREEVGNEYAKYSDELLDEQKKIYERQIESLRDLYKQRFDAMKETYEKKIHELQEELNESDDSFENSISEMNKTFDKIEEESLISFSPAVGEPSKQVLKAEVNVSVDTSMDFFDAVGEDDSKANSDIQSLKEDLESISKELSITKQKLEEASKSLKQSQTEGAVAKEKSDALNCKLLEANQVLEEYRKELEQLKSNCESCENEIDSLLEEKKCLQDNVLTLSDQLAQSETKAEQFNKEKCEVEESSSQKLAEKEKKIADLEEECRDLKDKLKDFVETMEEVKTKYNNLEEEYDSYKNSTSSTAKDLIEKFNTISQQLAETASETEDLKKEKLKLEDIYSQKLAEREKKIADLEEKCRELHFKLEESVKAMEEVKTKYNELEEEYENYKNSTSSSANDFNDLKEKFDSVSDELELATAEIELLKQEKINAQTNFSTEKSKLLEEVTRLDGKCKEMDTKVENLNKLLTDEKSKYDELAAEYESYKNAEIRDKDVTNEKLATISNELDAANSVIESLRKEKLDIERSFAKEKEEMLNENSDVAEQCKNLKSSLETAIKDIEDKKLKIYELESEIESLETSYKTENLELQEKLDDLKRKLASVSDMLGEAKIGNEKSKELGTELETITLALDEEKSKVAELVSKCSAYESEKARLLKDLEEAEEKLQLQIEQTCNSNETGECENLDESSSRNSQVFEQNSKIAELELKIKELESSCATYKSDNSELMSDLKNLQEKLDCVCQELEESKSANERSREIGLELEKISENLEEEKSKANELLCKCDCLETENAKLLQDIKTYEENSSLEKADDQYSAKIEELALKLDEINQLLEEKQSKIDQLDKECSYLKSENADLLKTLDAEKEKYIKLSDEQALAINEVKHLQKEISEAVDVHSKALSELKMKEAAAQEKCEEMVLKLEETSKIIEDQKFKIGEAEENSLDIKNQNLELSERLSSLKEDYSSFSELYGKLLQVLEKCEFSATQKVKLLHSSSIKNLDELADLNRQVREKETSIEELERALCDCQKQLKESEAKAKKQMHAIKQQHSIEIEEMAHLKKLVEEENLQLKATVTELEKKEDSKKEEIKEDVKNDEAEEDINKEDEKKEETMKRSSSNLFKGKKKRSLSEVSKDEVDKSQDKENSDRESLKEKTVEEKVTKRRRVLRQRQDTAVINTASNSESEEEISKLNFKKEVNDDEYVPSTKATIRKKVTSKGRSRQPQKKSSEEMPKVPTTRTTRRKIQDDTENVSPVKKAMAFVGSKLRSVVLHFIAQTVTNMPSPRITRGRRKLYNADAATPQWKL</sequence>
<keyword evidence="4 9" id="KW-0547">Nucleotide-binding</keyword>
<evidence type="ECO:0000313" key="13">
    <source>
        <dbReference type="EMBL" id="CAL1271645.1"/>
    </source>
</evidence>
<feature type="compositionally biased region" description="Basic residues" evidence="11">
    <location>
        <begin position="1764"/>
        <end position="1779"/>
    </location>
</feature>
<dbReference type="GO" id="GO:0051231">
    <property type="term" value="P:spindle elongation"/>
    <property type="evidence" value="ECO:0007669"/>
    <property type="project" value="TreeGrafter"/>
</dbReference>
<organism evidence="13 14">
    <name type="scientific">Larinioides sclopetarius</name>
    <dbReference type="NCBI Taxonomy" id="280406"/>
    <lineage>
        <taxon>Eukaryota</taxon>
        <taxon>Metazoa</taxon>
        <taxon>Ecdysozoa</taxon>
        <taxon>Arthropoda</taxon>
        <taxon>Chelicerata</taxon>
        <taxon>Arachnida</taxon>
        <taxon>Araneae</taxon>
        <taxon>Araneomorphae</taxon>
        <taxon>Entelegynae</taxon>
        <taxon>Araneoidea</taxon>
        <taxon>Araneidae</taxon>
        <taxon>Larinioides</taxon>
    </lineage>
</organism>
<keyword evidence="3" id="KW-0597">Phosphoprotein</keyword>
<feature type="region of interest" description="Disordered" evidence="11">
    <location>
        <begin position="1"/>
        <end position="21"/>
    </location>
</feature>
<evidence type="ECO:0000256" key="5">
    <source>
        <dbReference type="ARBA" id="ARBA00022840"/>
    </source>
</evidence>
<dbReference type="PRINTS" id="PR00380">
    <property type="entry name" value="KINESINHEAVY"/>
</dbReference>